<keyword evidence="3" id="KW-1185">Reference proteome</keyword>
<reference evidence="2 3" key="1">
    <citation type="submission" date="2019-03" db="EMBL/GenBank/DDBJ databases">
        <title>Genomics of glacier-inhabiting Cryobacterium strains.</title>
        <authorList>
            <person name="Liu Q."/>
            <person name="Xin Y.-H."/>
        </authorList>
    </citation>
    <scope>NUCLEOTIDE SEQUENCE [LARGE SCALE GENOMIC DNA]</scope>
    <source>
        <strain evidence="2 3">Sr47</strain>
    </source>
</reference>
<dbReference type="GO" id="GO:0030151">
    <property type="term" value="F:molybdenum ion binding"/>
    <property type="evidence" value="ECO:0007669"/>
    <property type="project" value="InterPro"/>
</dbReference>
<dbReference type="RefSeq" id="WP_134490569.1">
    <property type="nucleotide sequence ID" value="NZ_SOEZ01000048.1"/>
</dbReference>
<protein>
    <submittedName>
        <fullName evidence="2">MOSC domain-containing protein</fullName>
    </submittedName>
</protein>
<dbReference type="Proteomes" id="UP000297866">
    <property type="component" value="Unassembled WGS sequence"/>
</dbReference>
<dbReference type="PANTHER" id="PTHR36930:SF1">
    <property type="entry name" value="MOSC DOMAIN-CONTAINING PROTEIN"/>
    <property type="match status" value="1"/>
</dbReference>
<dbReference type="SUPFAM" id="SSF50800">
    <property type="entry name" value="PK beta-barrel domain-like"/>
    <property type="match status" value="1"/>
</dbReference>
<organism evidence="2 3">
    <name type="scientific">Cryobacterium tagatosivorans</name>
    <dbReference type="NCBI Taxonomy" id="1259199"/>
    <lineage>
        <taxon>Bacteria</taxon>
        <taxon>Bacillati</taxon>
        <taxon>Actinomycetota</taxon>
        <taxon>Actinomycetes</taxon>
        <taxon>Micrococcales</taxon>
        <taxon>Microbacteriaceae</taxon>
        <taxon>Cryobacterium</taxon>
    </lineage>
</organism>
<evidence type="ECO:0000313" key="2">
    <source>
        <dbReference type="EMBL" id="TFB50324.1"/>
    </source>
</evidence>
<dbReference type="PROSITE" id="PS51340">
    <property type="entry name" value="MOSC"/>
    <property type="match status" value="1"/>
</dbReference>
<dbReference type="GO" id="GO:0003824">
    <property type="term" value="F:catalytic activity"/>
    <property type="evidence" value="ECO:0007669"/>
    <property type="project" value="InterPro"/>
</dbReference>
<dbReference type="InterPro" id="IPR005302">
    <property type="entry name" value="MoCF_Sase_C"/>
</dbReference>
<proteinExistence type="predicted"/>
<feature type="domain" description="MOSC" evidence="1">
    <location>
        <begin position="24"/>
        <end position="173"/>
    </location>
</feature>
<dbReference type="AlphaFoldDB" id="A0A4R8UFX5"/>
<evidence type="ECO:0000259" key="1">
    <source>
        <dbReference type="PROSITE" id="PS51340"/>
    </source>
</evidence>
<gene>
    <name evidence="2" type="ORF">E3O23_09850</name>
</gene>
<dbReference type="OrthoDB" id="9786134at2"/>
<dbReference type="InterPro" id="IPR011037">
    <property type="entry name" value="Pyrv_Knase-like_insert_dom_sf"/>
</dbReference>
<dbReference type="Gene3D" id="2.40.33.20">
    <property type="entry name" value="PK beta-barrel domain-like"/>
    <property type="match status" value="1"/>
</dbReference>
<dbReference type="PANTHER" id="PTHR36930">
    <property type="entry name" value="METAL-SULFUR CLUSTER BIOSYNTHESIS PROTEINS YUAD-RELATED"/>
    <property type="match status" value="1"/>
</dbReference>
<accession>A0A4R8UFX5</accession>
<comment type="caution">
    <text evidence="2">The sequence shown here is derived from an EMBL/GenBank/DDBJ whole genome shotgun (WGS) entry which is preliminary data.</text>
</comment>
<dbReference type="EMBL" id="SOEZ01000048">
    <property type="protein sequence ID" value="TFB50324.1"/>
    <property type="molecule type" value="Genomic_DNA"/>
</dbReference>
<sequence length="185" mass="19079">MDSEHPGGAIVSVSRDDRHRFSKPRVASIRLIAGFGVEGDAHAGATVQHRYLRAKDPTAPNLTQVHLIQGELFAELAEAGFTVGPGELGENVTTSGIDLLALPLGTRLHLGADAVVELTGMRNPCSLINGLQKGLMKAVIATDADGSVIRKAGVMGVVATGGTVLPGDTVRVELPLGVPVPLGVV</sequence>
<dbReference type="GO" id="GO:0030170">
    <property type="term" value="F:pyridoxal phosphate binding"/>
    <property type="evidence" value="ECO:0007669"/>
    <property type="project" value="InterPro"/>
</dbReference>
<dbReference type="Pfam" id="PF03473">
    <property type="entry name" value="MOSC"/>
    <property type="match status" value="1"/>
</dbReference>
<dbReference type="InterPro" id="IPR052716">
    <property type="entry name" value="MOSC_domain"/>
</dbReference>
<name>A0A4R8UFX5_9MICO</name>
<evidence type="ECO:0000313" key="3">
    <source>
        <dbReference type="Proteomes" id="UP000297866"/>
    </source>
</evidence>